<dbReference type="Proteomes" id="UP000005446">
    <property type="component" value="Unassembled WGS sequence"/>
</dbReference>
<evidence type="ECO:0000259" key="2">
    <source>
        <dbReference type="Pfam" id="PF25482"/>
    </source>
</evidence>
<feature type="compositionally biased region" description="Low complexity" evidence="1">
    <location>
        <begin position="70"/>
        <end position="82"/>
    </location>
</feature>
<keyword evidence="4" id="KW-1185">Reference proteome</keyword>
<feature type="region of interest" description="Disordered" evidence="1">
    <location>
        <begin position="67"/>
        <end position="177"/>
    </location>
</feature>
<dbReference type="InterPro" id="IPR057227">
    <property type="entry name" value="DUF7905"/>
</dbReference>
<feature type="compositionally biased region" description="Polar residues" evidence="1">
    <location>
        <begin position="119"/>
        <end position="133"/>
    </location>
</feature>
<evidence type="ECO:0000313" key="4">
    <source>
        <dbReference type="Proteomes" id="UP000005446"/>
    </source>
</evidence>
<dbReference type="HOGENOM" id="CLU_025583_0_0_1"/>
<dbReference type="AlphaFoldDB" id="H0EX82"/>
<organism evidence="3 4">
    <name type="scientific">Glarea lozoyensis (strain ATCC 74030 / MF5533)</name>
    <dbReference type="NCBI Taxonomy" id="1104152"/>
    <lineage>
        <taxon>Eukaryota</taxon>
        <taxon>Fungi</taxon>
        <taxon>Dikarya</taxon>
        <taxon>Ascomycota</taxon>
        <taxon>Pezizomycotina</taxon>
        <taxon>Leotiomycetes</taxon>
        <taxon>Helotiales</taxon>
        <taxon>Helotiaceae</taxon>
        <taxon>Glarea</taxon>
    </lineage>
</organism>
<evidence type="ECO:0000313" key="3">
    <source>
        <dbReference type="EMBL" id="EHK96868.1"/>
    </source>
</evidence>
<name>H0EX82_GLAL7</name>
<evidence type="ECO:0000256" key="1">
    <source>
        <dbReference type="SAM" id="MobiDB-lite"/>
    </source>
</evidence>
<feature type="compositionally biased region" description="Basic and acidic residues" evidence="1">
    <location>
        <begin position="161"/>
        <end position="171"/>
    </location>
</feature>
<comment type="caution">
    <text evidence="3">The sequence shown here is derived from an EMBL/GenBank/DDBJ whole genome shotgun (WGS) entry which is preliminary data.</text>
</comment>
<gene>
    <name evidence="3" type="ORF">M7I_7409</name>
</gene>
<reference evidence="3 4" key="1">
    <citation type="journal article" date="2012" name="Eukaryot. Cell">
        <title>Genome sequence of the fungus Glarea lozoyensis: the first genome sequence of a species from the Helotiaceae family.</title>
        <authorList>
            <person name="Youssar L."/>
            <person name="Gruening B.A."/>
            <person name="Erxleben A."/>
            <person name="Guenther S."/>
            <person name="Huettel W."/>
        </authorList>
    </citation>
    <scope>NUCLEOTIDE SEQUENCE [LARGE SCALE GENOMIC DNA]</scope>
    <source>
        <strain evidence="4">ATCC 74030 / MF5533</strain>
    </source>
</reference>
<proteinExistence type="predicted"/>
<feature type="compositionally biased region" description="Polar residues" evidence="1">
    <location>
        <begin position="27"/>
        <end position="37"/>
    </location>
</feature>
<accession>H0EX82</accession>
<feature type="region of interest" description="Disordered" evidence="1">
    <location>
        <begin position="27"/>
        <end position="54"/>
    </location>
</feature>
<protein>
    <recommendedName>
        <fullName evidence="2">DUF7905 domain-containing protein</fullName>
    </recommendedName>
</protein>
<dbReference type="InParanoid" id="H0EX82"/>
<dbReference type="OrthoDB" id="4739136at2759"/>
<dbReference type="Pfam" id="PF25482">
    <property type="entry name" value="DUF7905"/>
    <property type="match status" value="1"/>
</dbReference>
<dbReference type="EMBL" id="AGUE01000218">
    <property type="protein sequence ID" value="EHK96868.1"/>
    <property type="molecule type" value="Genomic_DNA"/>
</dbReference>
<feature type="domain" description="DUF7905" evidence="2">
    <location>
        <begin position="275"/>
        <end position="451"/>
    </location>
</feature>
<sequence>MAPKKKPLPDIRKVGHERYLARQWDETSTVAGSTVAGSTIAGDEEDQQAEPLGPLIDFEDALPIRPAPAPAINAAASRSTATPISTSQRHASGNIGGRAGGIPLQNRNVVSPQRAPLTSPLNPRQVPTINRASPQRGGPPTQAQRNRSGSYGRPHAQPLSEQRRARPERPPAGKAFADGAKLVTTRLALTQEARKEQEAKDKAYLGEPDEDAAIAAQFTPGCTYKGLMDVLNDPRAQAASTFNKVLLDAQTGVALGRKFVGAPEVFTSIYGPHYPLEEVEISHMLCVYFRTPQNIPVRLETDIDRNGENQYQLGSTRYFRDNTRNKRVEICNIDIERKIDWALEIVTDNTIKDPLPEWQKLVERSVTAQTKDRMDANGVPYPGVTVSYGITKVERVIVRSTIKYKFANSGYVVEIAVYRGWVGSDTRPEPEIRLGVTMYHPVWDYSMQSIEDTTEVRDWDKDLTQFFNNGEEGSHGIPYFLTEVDLIKSYLSEASTGFFRSLKAETASS</sequence>